<dbReference type="Proteomes" id="UP001152797">
    <property type="component" value="Unassembled WGS sequence"/>
</dbReference>
<dbReference type="OrthoDB" id="415616at2759"/>
<evidence type="ECO:0000313" key="1">
    <source>
        <dbReference type="EMBL" id="CAI3983507.1"/>
    </source>
</evidence>
<dbReference type="EMBL" id="CAMXCT010000809">
    <property type="protein sequence ID" value="CAI3983507.1"/>
    <property type="molecule type" value="Genomic_DNA"/>
</dbReference>
<gene>
    <name evidence="1" type="ORF">C1SCF055_LOCUS11115</name>
</gene>
<reference evidence="2 3" key="2">
    <citation type="submission" date="2024-05" db="EMBL/GenBank/DDBJ databases">
        <authorList>
            <person name="Chen Y."/>
            <person name="Shah S."/>
            <person name="Dougan E. K."/>
            <person name="Thang M."/>
            <person name="Chan C."/>
        </authorList>
    </citation>
    <scope>NUCLEOTIDE SEQUENCE [LARGE SCALE GENOMIC DNA]</scope>
</reference>
<organism evidence="1">
    <name type="scientific">Cladocopium goreaui</name>
    <dbReference type="NCBI Taxonomy" id="2562237"/>
    <lineage>
        <taxon>Eukaryota</taxon>
        <taxon>Sar</taxon>
        <taxon>Alveolata</taxon>
        <taxon>Dinophyceae</taxon>
        <taxon>Suessiales</taxon>
        <taxon>Symbiodiniaceae</taxon>
        <taxon>Cladocopium</taxon>
    </lineage>
</organism>
<keyword evidence="3" id="KW-1185">Reference proteome</keyword>
<evidence type="ECO:0000313" key="2">
    <source>
        <dbReference type="EMBL" id="CAL4770819.1"/>
    </source>
</evidence>
<reference evidence="1" key="1">
    <citation type="submission" date="2022-10" db="EMBL/GenBank/DDBJ databases">
        <authorList>
            <person name="Chen Y."/>
            <person name="Dougan E. K."/>
            <person name="Chan C."/>
            <person name="Rhodes N."/>
            <person name="Thang M."/>
        </authorList>
    </citation>
    <scope>NUCLEOTIDE SEQUENCE</scope>
</reference>
<comment type="caution">
    <text evidence="1">The sequence shown here is derived from an EMBL/GenBank/DDBJ whole genome shotgun (WGS) entry which is preliminary data.</text>
</comment>
<dbReference type="EMBL" id="CAMXCT030000809">
    <property type="protein sequence ID" value="CAL4770819.1"/>
    <property type="molecule type" value="Genomic_DNA"/>
</dbReference>
<sequence>MSADCVDLPQTAGTCDTSQLLPPDLARCIMDPEQIFPSGFLACAPAGPEGANRDEYIKLVHRQLQCGKIRLRRQCRAVGDVFCVAKSTPGKQREVWNGSQAGVAEDAFMSLDSPPPSGVEACGVATDDTFFFHKDKQAGAERLRRLDKVFEERGMPKNQAKDVTLQPAMTALGCELTTQPPAAEPASSKLVRLFAALLDLFLQGQVSPSGLNRALGVEQWFCLLNRPMFSVFSAVCDFVRREPPESIQFLPEDVQSEILVAAAFAPLLGADLGRDFLPQLIACDAAGTHGFGVSYMPCSQQLVRSVSSLSERRGDFVRFFQEPDEPCRKDRLGTPHELPFHKWQFHTAISAKARWKAHAGLLEAHGLHIALKWALRSAVRFHRRVVVLIDAKAILGAASKGRSSAPGIRGVLRKIGNLLMATNSLLRFVYIPSEDNPADAPSRGIVRRVRNRSRKGLNVPG</sequence>
<proteinExistence type="predicted"/>
<protein>
    <submittedName>
        <fullName evidence="2">Vegetative incompatibility protein HET-E-1</fullName>
    </submittedName>
</protein>
<dbReference type="AlphaFoldDB" id="A0A9P1C144"/>
<dbReference type="EMBL" id="CAMXCT020000809">
    <property type="protein sequence ID" value="CAL1136882.1"/>
    <property type="molecule type" value="Genomic_DNA"/>
</dbReference>
<evidence type="ECO:0000313" key="3">
    <source>
        <dbReference type="Proteomes" id="UP001152797"/>
    </source>
</evidence>
<accession>A0A9P1C144</accession>
<name>A0A9P1C144_9DINO</name>